<dbReference type="InterPro" id="IPR021842">
    <property type="entry name" value="DUF3435"/>
</dbReference>
<reference evidence="1" key="1">
    <citation type="submission" date="2022-08" db="EMBL/GenBank/DDBJ databases">
        <title>A Global Phylogenomic Analysis of the Shiitake Genus Lentinula.</title>
        <authorList>
            <consortium name="DOE Joint Genome Institute"/>
            <person name="Sierra-Patev S."/>
            <person name="Min B."/>
            <person name="Naranjo-Ortiz M."/>
            <person name="Looney B."/>
            <person name="Konkel Z."/>
            <person name="Slot J.C."/>
            <person name="Sakamoto Y."/>
            <person name="Steenwyk J.L."/>
            <person name="Rokas A."/>
            <person name="Carro J."/>
            <person name="Camarero S."/>
            <person name="Ferreira P."/>
            <person name="Molpeceres G."/>
            <person name="Ruiz-Duenas F.J."/>
            <person name="Serrano A."/>
            <person name="Henrissat B."/>
            <person name="Drula E."/>
            <person name="Hughes K.W."/>
            <person name="Mata J.L."/>
            <person name="Ishikawa N.K."/>
            <person name="Vargas-Isla R."/>
            <person name="Ushijima S."/>
            <person name="Smith C.A."/>
            <person name="Ahrendt S."/>
            <person name="Andreopoulos W."/>
            <person name="He G."/>
            <person name="Labutti K."/>
            <person name="Lipzen A."/>
            <person name="Ng V."/>
            <person name="Riley R."/>
            <person name="Sandor L."/>
            <person name="Barry K."/>
            <person name="Martinez A.T."/>
            <person name="Xiao Y."/>
            <person name="Gibbons J.G."/>
            <person name="Terashima K."/>
            <person name="Grigoriev I.V."/>
            <person name="Hibbett D.S."/>
        </authorList>
    </citation>
    <scope>NUCLEOTIDE SEQUENCE</scope>
    <source>
        <strain evidence="1">JLM2183</strain>
    </source>
</reference>
<comment type="caution">
    <text evidence="1">The sequence shown here is derived from an EMBL/GenBank/DDBJ whole genome shotgun (WGS) entry which is preliminary data.</text>
</comment>
<dbReference type="AlphaFoldDB" id="A0A9W9DEL0"/>
<dbReference type="OrthoDB" id="4485682at2759"/>
<evidence type="ECO:0000313" key="2">
    <source>
        <dbReference type="Proteomes" id="UP001150266"/>
    </source>
</evidence>
<gene>
    <name evidence="1" type="ORF">J3R30DRAFT_3315291</name>
</gene>
<dbReference type="Proteomes" id="UP001150266">
    <property type="component" value="Unassembled WGS sequence"/>
</dbReference>
<accession>A0A9W9DEL0</accession>
<evidence type="ECO:0000313" key="1">
    <source>
        <dbReference type="EMBL" id="KAJ4465563.1"/>
    </source>
</evidence>
<proteinExistence type="predicted"/>
<protein>
    <submittedName>
        <fullName evidence="1">Uncharacterized protein</fullName>
    </submittedName>
</protein>
<dbReference type="PANTHER" id="PTHR37535">
    <property type="entry name" value="FLUG DOMAIN PROTEIN"/>
    <property type="match status" value="1"/>
</dbReference>
<organism evidence="1 2">
    <name type="scientific">Lentinula aciculospora</name>
    <dbReference type="NCBI Taxonomy" id="153920"/>
    <lineage>
        <taxon>Eukaryota</taxon>
        <taxon>Fungi</taxon>
        <taxon>Dikarya</taxon>
        <taxon>Basidiomycota</taxon>
        <taxon>Agaricomycotina</taxon>
        <taxon>Agaricomycetes</taxon>
        <taxon>Agaricomycetidae</taxon>
        <taxon>Agaricales</taxon>
        <taxon>Marasmiineae</taxon>
        <taxon>Omphalotaceae</taxon>
        <taxon>Lentinula</taxon>
    </lineage>
</organism>
<dbReference type="EMBL" id="JAOTPV010000075">
    <property type="protein sequence ID" value="KAJ4465563.1"/>
    <property type="molecule type" value="Genomic_DNA"/>
</dbReference>
<feature type="non-terminal residue" evidence="1">
    <location>
        <position position="197"/>
    </location>
</feature>
<name>A0A9W9DEL0_9AGAR</name>
<dbReference type="Pfam" id="PF11917">
    <property type="entry name" value="DUF3435"/>
    <property type="match status" value="1"/>
</dbReference>
<dbReference type="PANTHER" id="PTHR37535:SF3">
    <property type="entry name" value="FLUG DOMAIN-CONTAINING PROTEIN"/>
    <property type="match status" value="1"/>
</dbReference>
<keyword evidence="2" id="KW-1185">Reference proteome</keyword>
<sequence>FREDDMLIYDPLIPVMALAFADDAFENGFKDPEEIYTLVVLANSDRLRLRWKQEWQNRPVFHDVEPSPNGIQVACNKALPYSKERGHLIRLGRSISLTKALEWYDLRRGSGKKLNEALMPEERNRIMGHCQGDSKVYVQYYMSSFQDVDCQSICFGSAPQYNLVHLAGRLLCHGDAPTALMDEQRWEISQHPNLARF</sequence>